<sequence length="137" mass="14948">MSTTSDQRQIQLVTAIRGLERRRYAAMSAADVPELAELLSEDLLYTHSNASRDTKAEYVGMVADGTFDYGPIAYTEQEVVVLGDTVLVVGEFRCDAVINGAPKTIHNVGLAVWTRHTGDWRLAAYQPTAVPPVAAPR</sequence>
<evidence type="ECO:0000313" key="3">
    <source>
        <dbReference type="Proteomes" id="UP000635245"/>
    </source>
</evidence>
<name>A0A934QX61_9PSEU</name>
<dbReference type="SUPFAM" id="SSF54427">
    <property type="entry name" value="NTF2-like"/>
    <property type="match status" value="1"/>
</dbReference>
<dbReference type="InterPro" id="IPR027843">
    <property type="entry name" value="DUF4440"/>
</dbReference>
<proteinExistence type="predicted"/>
<gene>
    <name evidence="2" type="ORF">JHE00_22850</name>
</gene>
<evidence type="ECO:0000259" key="1">
    <source>
        <dbReference type="Pfam" id="PF14534"/>
    </source>
</evidence>
<dbReference type="AlphaFoldDB" id="A0A934QX61"/>
<keyword evidence="3" id="KW-1185">Reference proteome</keyword>
<reference evidence="2" key="1">
    <citation type="submission" date="2020-12" db="EMBL/GenBank/DDBJ databases">
        <title>Prauserella sp. ASG 168, a novel actinomycete isolated from cave rock.</title>
        <authorList>
            <person name="Suriyachadkun C."/>
        </authorList>
    </citation>
    <scope>NUCLEOTIDE SEQUENCE</scope>
    <source>
        <strain evidence="2">ASG 168</strain>
    </source>
</reference>
<accession>A0A934QX61</accession>
<dbReference type="Gene3D" id="3.10.450.50">
    <property type="match status" value="1"/>
</dbReference>
<feature type="domain" description="DUF4440" evidence="1">
    <location>
        <begin position="16"/>
        <end position="122"/>
    </location>
</feature>
<organism evidence="2 3">
    <name type="scientific">Prauserella cavernicola</name>
    <dbReference type="NCBI Taxonomy" id="2800127"/>
    <lineage>
        <taxon>Bacteria</taxon>
        <taxon>Bacillati</taxon>
        <taxon>Actinomycetota</taxon>
        <taxon>Actinomycetes</taxon>
        <taxon>Pseudonocardiales</taxon>
        <taxon>Pseudonocardiaceae</taxon>
        <taxon>Prauserella</taxon>
    </lineage>
</organism>
<comment type="caution">
    <text evidence="2">The sequence shown here is derived from an EMBL/GenBank/DDBJ whole genome shotgun (WGS) entry which is preliminary data.</text>
</comment>
<evidence type="ECO:0000313" key="2">
    <source>
        <dbReference type="EMBL" id="MBK1787174.1"/>
    </source>
</evidence>
<dbReference type="Proteomes" id="UP000635245">
    <property type="component" value="Unassembled WGS sequence"/>
</dbReference>
<dbReference type="Pfam" id="PF14534">
    <property type="entry name" value="DUF4440"/>
    <property type="match status" value="1"/>
</dbReference>
<dbReference type="RefSeq" id="WP_200321520.1">
    <property type="nucleotide sequence ID" value="NZ_JAENJH010000006.1"/>
</dbReference>
<dbReference type="InterPro" id="IPR032710">
    <property type="entry name" value="NTF2-like_dom_sf"/>
</dbReference>
<dbReference type="EMBL" id="JAENJH010000006">
    <property type="protein sequence ID" value="MBK1787174.1"/>
    <property type="molecule type" value="Genomic_DNA"/>
</dbReference>
<protein>
    <submittedName>
        <fullName evidence="2">Nuclear transport factor 2 family protein</fullName>
    </submittedName>
</protein>